<keyword evidence="3" id="KW-0813">Transport</keyword>
<evidence type="ECO:0000256" key="4">
    <source>
        <dbReference type="ARBA" id="ARBA00022490"/>
    </source>
</evidence>
<evidence type="ECO:0000313" key="6">
    <source>
        <dbReference type="EMBL" id="OWF37815.1"/>
    </source>
</evidence>
<dbReference type="GO" id="GO:0071818">
    <property type="term" value="C:BAT3 complex"/>
    <property type="evidence" value="ECO:0007669"/>
    <property type="project" value="TreeGrafter"/>
</dbReference>
<evidence type="ECO:0000256" key="3">
    <source>
        <dbReference type="ARBA" id="ARBA00022448"/>
    </source>
</evidence>
<keyword evidence="4" id="KW-0963">Cytoplasm</keyword>
<feature type="region of interest" description="Disordered" evidence="5">
    <location>
        <begin position="304"/>
        <end position="330"/>
    </location>
</feature>
<evidence type="ECO:0000256" key="5">
    <source>
        <dbReference type="SAM" id="MobiDB-lite"/>
    </source>
</evidence>
<dbReference type="Proteomes" id="UP000242188">
    <property type="component" value="Unassembled WGS sequence"/>
</dbReference>
<dbReference type="InterPro" id="IPR007317">
    <property type="entry name" value="GET4"/>
</dbReference>
<feature type="compositionally biased region" description="Low complexity" evidence="5">
    <location>
        <begin position="304"/>
        <end position="321"/>
    </location>
</feature>
<dbReference type="InterPro" id="IPR011990">
    <property type="entry name" value="TPR-like_helical_dom_sf"/>
</dbReference>
<accession>A0A210PMT4</accession>
<reference evidence="6 7" key="1">
    <citation type="journal article" date="2017" name="Nat. Ecol. Evol.">
        <title>Scallop genome provides insights into evolution of bilaterian karyotype and development.</title>
        <authorList>
            <person name="Wang S."/>
            <person name="Zhang J."/>
            <person name="Jiao W."/>
            <person name="Li J."/>
            <person name="Xun X."/>
            <person name="Sun Y."/>
            <person name="Guo X."/>
            <person name="Huan P."/>
            <person name="Dong B."/>
            <person name="Zhang L."/>
            <person name="Hu X."/>
            <person name="Sun X."/>
            <person name="Wang J."/>
            <person name="Zhao C."/>
            <person name="Wang Y."/>
            <person name="Wang D."/>
            <person name="Huang X."/>
            <person name="Wang R."/>
            <person name="Lv J."/>
            <person name="Li Y."/>
            <person name="Zhang Z."/>
            <person name="Liu B."/>
            <person name="Lu W."/>
            <person name="Hui Y."/>
            <person name="Liang J."/>
            <person name="Zhou Z."/>
            <person name="Hou R."/>
            <person name="Li X."/>
            <person name="Liu Y."/>
            <person name="Li H."/>
            <person name="Ning X."/>
            <person name="Lin Y."/>
            <person name="Zhao L."/>
            <person name="Xing Q."/>
            <person name="Dou J."/>
            <person name="Li Y."/>
            <person name="Mao J."/>
            <person name="Guo H."/>
            <person name="Dou H."/>
            <person name="Li T."/>
            <person name="Mu C."/>
            <person name="Jiang W."/>
            <person name="Fu Q."/>
            <person name="Fu X."/>
            <person name="Miao Y."/>
            <person name="Liu J."/>
            <person name="Yu Q."/>
            <person name="Li R."/>
            <person name="Liao H."/>
            <person name="Li X."/>
            <person name="Kong Y."/>
            <person name="Jiang Z."/>
            <person name="Chourrout D."/>
            <person name="Li R."/>
            <person name="Bao Z."/>
        </authorList>
    </citation>
    <scope>NUCLEOTIDE SEQUENCE [LARGE SCALE GENOMIC DNA]</scope>
    <source>
        <strain evidence="6 7">PY_sf001</strain>
    </source>
</reference>
<dbReference type="EMBL" id="NEDP02005579">
    <property type="protein sequence ID" value="OWF37815.1"/>
    <property type="molecule type" value="Genomic_DNA"/>
</dbReference>
<dbReference type="STRING" id="6573.A0A210PMT4"/>
<evidence type="ECO:0000256" key="1">
    <source>
        <dbReference type="ARBA" id="ARBA00004514"/>
    </source>
</evidence>
<dbReference type="FunFam" id="1.25.40.10:FF:000060">
    <property type="entry name" value="Golgi to ER traffic protein 4 homolog"/>
    <property type="match status" value="1"/>
</dbReference>
<dbReference type="PANTHER" id="PTHR12875:SF0">
    <property type="entry name" value="GOLGI TO ER TRAFFIC PROTEIN 4 HOMOLOG"/>
    <property type="match status" value="1"/>
</dbReference>
<dbReference type="PANTHER" id="PTHR12875">
    <property type="entry name" value="GOLGI TO ER TRAFFIC PROTEIN 4 HOMOLOG"/>
    <property type="match status" value="1"/>
</dbReference>
<comment type="similarity">
    <text evidence="2">Belongs to the GET4 family.</text>
</comment>
<evidence type="ECO:0000256" key="2">
    <source>
        <dbReference type="ARBA" id="ARBA00005351"/>
    </source>
</evidence>
<dbReference type="OrthoDB" id="10252405at2759"/>
<dbReference type="Gene3D" id="1.25.40.10">
    <property type="entry name" value="Tetratricopeptide repeat domain"/>
    <property type="match status" value="1"/>
</dbReference>
<keyword evidence="7" id="KW-1185">Reference proteome</keyword>
<comment type="caution">
    <text evidence="6">The sequence shown here is derived from an EMBL/GenBank/DDBJ whole genome shotgun (WGS) entry which is preliminary data.</text>
</comment>
<proteinExistence type="inferred from homology"/>
<sequence length="330" mass="37636">MATKSGGIDRVLAKCRACVEGGNFYEAHQMYRTLYFRYKGQKKYTEALNLLYNGSLTLLQHNQHSSGADLAMLMIELLNTAMTPVTDDNIDKVVKLFRAMNPDCQERHQYMVASIRWSTKVDNQQHKLGHPDLHQKIGLLFWEEKNYVQARYHFLHSTDGKGCATMLIEYHLMRGYTSEVDMFIAQAVLQYLCLQNKETANDAFQTFTKNHPQVKRGSPYIHPLLNFIWFLLLALEGGRLTVFTILCEKYETSIKRDPSYKEYLDKIGQVFFGVPPPRAPSQGLIGNLIQSLFSGGDDDEDMMQVSSSSWGSMASSMTTSTREINPVELD</sequence>
<comment type="subcellular location">
    <subcellularLocation>
        <location evidence="1">Cytoplasm</location>
        <location evidence="1">Cytosol</location>
    </subcellularLocation>
</comment>
<organism evidence="6 7">
    <name type="scientific">Mizuhopecten yessoensis</name>
    <name type="common">Japanese scallop</name>
    <name type="synonym">Patinopecten yessoensis</name>
    <dbReference type="NCBI Taxonomy" id="6573"/>
    <lineage>
        <taxon>Eukaryota</taxon>
        <taxon>Metazoa</taxon>
        <taxon>Spiralia</taxon>
        <taxon>Lophotrochozoa</taxon>
        <taxon>Mollusca</taxon>
        <taxon>Bivalvia</taxon>
        <taxon>Autobranchia</taxon>
        <taxon>Pteriomorphia</taxon>
        <taxon>Pectinida</taxon>
        <taxon>Pectinoidea</taxon>
        <taxon>Pectinidae</taxon>
        <taxon>Mizuhopecten</taxon>
    </lineage>
</organism>
<dbReference type="Pfam" id="PF04190">
    <property type="entry name" value="GET4"/>
    <property type="match status" value="1"/>
</dbReference>
<protein>
    <submittedName>
        <fullName evidence="6">Golgi to ER traffic protein 4-like</fullName>
    </submittedName>
</protein>
<name>A0A210PMT4_MIZYE</name>
<gene>
    <name evidence="6" type="ORF">KP79_PYT06014</name>
</gene>
<dbReference type="AlphaFoldDB" id="A0A210PMT4"/>
<evidence type="ECO:0000313" key="7">
    <source>
        <dbReference type="Proteomes" id="UP000242188"/>
    </source>
</evidence>
<dbReference type="GO" id="GO:0045048">
    <property type="term" value="P:protein insertion into ER membrane"/>
    <property type="evidence" value="ECO:0007669"/>
    <property type="project" value="InterPro"/>
</dbReference>